<accession>A0ABW2JNC8</accession>
<reference evidence="3" key="1">
    <citation type="journal article" date="2019" name="Int. J. Syst. Evol. Microbiol.">
        <title>The Global Catalogue of Microorganisms (GCM) 10K type strain sequencing project: providing services to taxonomists for standard genome sequencing and annotation.</title>
        <authorList>
            <consortium name="The Broad Institute Genomics Platform"/>
            <consortium name="The Broad Institute Genome Sequencing Center for Infectious Disease"/>
            <person name="Wu L."/>
            <person name="Ma J."/>
        </authorList>
    </citation>
    <scope>NUCLEOTIDE SEQUENCE [LARGE SCALE GENOMIC DNA]</scope>
    <source>
        <strain evidence="3">SYNS20</strain>
    </source>
</reference>
<evidence type="ECO:0000313" key="3">
    <source>
        <dbReference type="Proteomes" id="UP001596523"/>
    </source>
</evidence>
<comment type="caution">
    <text evidence="2">The sequence shown here is derived from an EMBL/GenBank/DDBJ whole genome shotgun (WGS) entry which is preliminary data.</text>
</comment>
<protein>
    <submittedName>
        <fullName evidence="2">Uncharacterized protein</fullName>
    </submittedName>
</protein>
<proteinExistence type="predicted"/>
<name>A0ABW2JNC8_9ACTN</name>
<evidence type="ECO:0000313" key="2">
    <source>
        <dbReference type="EMBL" id="MFC7307086.1"/>
    </source>
</evidence>
<organism evidence="2 3">
    <name type="scientific">Streptomyces monticola</name>
    <dbReference type="NCBI Taxonomy" id="2666263"/>
    <lineage>
        <taxon>Bacteria</taxon>
        <taxon>Bacillati</taxon>
        <taxon>Actinomycetota</taxon>
        <taxon>Actinomycetes</taxon>
        <taxon>Kitasatosporales</taxon>
        <taxon>Streptomycetaceae</taxon>
        <taxon>Streptomyces</taxon>
    </lineage>
</organism>
<feature type="chain" id="PRO_5045575227" evidence="1">
    <location>
        <begin position="20"/>
        <end position="61"/>
    </location>
</feature>
<feature type="signal peptide" evidence="1">
    <location>
        <begin position="1"/>
        <end position="19"/>
    </location>
</feature>
<dbReference type="EMBL" id="JBHTCF010000010">
    <property type="protein sequence ID" value="MFC7307086.1"/>
    <property type="molecule type" value="Genomic_DNA"/>
</dbReference>
<keyword evidence="1" id="KW-0732">Signal</keyword>
<dbReference type="Proteomes" id="UP001596523">
    <property type="component" value="Unassembled WGS sequence"/>
</dbReference>
<gene>
    <name evidence="2" type="ORF">ACFQVC_23010</name>
</gene>
<dbReference type="RefSeq" id="WP_381833392.1">
    <property type="nucleotide sequence ID" value="NZ_JBHTCF010000010.1"/>
</dbReference>
<evidence type="ECO:0000256" key="1">
    <source>
        <dbReference type="SAM" id="SignalP"/>
    </source>
</evidence>
<sequence length="61" mass="6038">MLKWTLRAAAVLAVVAAIAVPVAVPASEAVVAAPAVVSFASAPSEHPVVLKGAPPLSGWKP</sequence>
<keyword evidence="3" id="KW-1185">Reference proteome</keyword>